<protein>
    <submittedName>
        <fullName evidence="1">Glycerol acyltransferase</fullName>
    </submittedName>
</protein>
<keyword evidence="1" id="KW-0012">Acyltransferase</keyword>
<dbReference type="RefSeq" id="WP_094570318.1">
    <property type="nucleotide sequence ID" value="NZ_CP022743.1"/>
</dbReference>
<gene>
    <name evidence="1" type="ORF">MuYL_2010</name>
</gene>
<dbReference type="Pfam" id="PF06841">
    <property type="entry name" value="Phage_T4_gp19"/>
    <property type="match status" value="1"/>
</dbReference>
<reference evidence="1 2" key="1">
    <citation type="submission" date="2017-08" db="EMBL/GenBank/DDBJ databases">
        <title>Complete genome sequence of Mucilaginibacter sp. strain BJC16-A31.</title>
        <authorList>
            <consortium name="Henan University of Science and Technology"/>
            <person name="You X."/>
        </authorList>
    </citation>
    <scope>NUCLEOTIDE SEQUENCE [LARGE SCALE GENOMIC DNA]</scope>
    <source>
        <strain evidence="1 2">BJC16-A31</strain>
    </source>
</reference>
<dbReference type="GO" id="GO:0005198">
    <property type="term" value="F:structural molecule activity"/>
    <property type="evidence" value="ECO:0007669"/>
    <property type="project" value="InterPro"/>
</dbReference>
<dbReference type="OrthoDB" id="9799891at2"/>
<dbReference type="InterPro" id="IPR010667">
    <property type="entry name" value="Phage_T4_Gp19"/>
</dbReference>
<dbReference type="NCBIfam" id="TIGR02241">
    <property type="entry name" value="conserved hypothetical phage tail region protein"/>
    <property type="match status" value="1"/>
</dbReference>
<dbReference type="EMBL" id="CP022743">
    <property type="protein sequence ID" value="ASU33902.1"/>
    <property type="molecule type" value="Genomic_DNA"/>
</dbReference>
<dbReference type="PANTHER" id="PTHR38009">
    <property type="entry name" value="CONSERVED HYPOTHETICAL PHAGE TAIL PROTEIN"/>
    <property type="match status" value="1"/>
</dbReference>
<dbReference type="Proteomes" id="UP000215002">
    <property type="component" value="Chromosome"/>
</dbReference>
<evidence type="ECO:0000313" key="2">
    <source>
        <dbReference type="Proteomes" id="UP000215002"/>
    </source>
</evidence>
<dbReference type="InterPro" id="IPR011747">
    <property type="entry name" value="CHP02241"/>
</dbReference>
<sequence>MATYYPPAGFHFKVEFVGVSGADSDTEQRFQEVSGLSVEIETEELREGGENRFVYKLPKRAKYPNLVLKRGLLKGTALLAWFKSAQNTYFMVPIYDFKPADIMITLLDEADQPYAIWNVVQAYPLKWSTSDFKSTDNSVVVETIELAYQYFERKM</sequence>
<dbReference type="AlphaFoldDB" id="A0A223NVK2"/>
<organism evidence="1 2">
    <name type="scientific">Mucilaginibacter xinganensis</name>
    <dbReference type="NCBI Taxonomy" id="1234841"/>
    <lineage>
        <taxon>Bacteria</taxon>
        <taxon>Pseudomonadati</taxon>
        <taxon>Bacteroidota</taxon>
        <taxon>Sphingobacteriia</taxon>
        <taxon>Sphingobacteriales</taxon>
        <taxon>Sphingobacteriaceae</taxon>
        <taxon>Mucilaginibacter</taxon>
    </lineage>
</organism>
<keyword evidence="2" id="KW-1185">Reference proteome</keyword>
<evidence type="ECO:0000313" key="1">
    <source>
        <dbReference type="EMBL" id="ASU33902.1"/>
    </source>
</evidence>
<keyword evidence="1" id="KW-0808">Transferase</keyword>
<accession>A0A223NVK2</accession>
<name>A0A223NVK2_9SPHI</name>
<dbReference type="GO" id="GO:0016746">
    <property type="term" value="F:acyltransferase activity"/>
    <property type="evidence" value="ECO:0007669"/>
    <property type="project" value="UniProtKB-KW"/>
</dbReference>
<dbReference type="PANTHER" id="PTHR38009:SF1">
    <property type="entry name" value="CONSERVED HYPOTHETICAL PHAGE TAIL PROTEIN"/>
    <property type="match status" value="1"/>
</dbReference>
<dbReference type="KEGG" id="muc:MuYL_2010"/>
<proteinExistence type="predicted"/>